<dbReference type="Pfam" id="PF23016">
    <property type="entry name" value="RsmI_C"/>
    <property type="match status" value="1"/>
</dbReference>
<evidence type="ECO:0000256" key="2">
    <source>
        <dbReference type="ARBA" id="ARBA00022552"/>
    </source>
</evidence>
<dbReference type="InterPro" id="IPR018063">
    <property type="entry name" value="SAM_MeTrfase_RsmI_CS"/>
</dbReference>
<keyword evidence="10" id="KW-1185">Reference proteome</keyword>
<dbReference type="PIRSF" id="PIRSF005917">
    <property type="entry name" value="MTase_YraL"/>
    <property type="match status" value="1"/>
</dbReference>
<evidence type="ECO:0000313" key="10">
    <source>
        <dbReference type="Proteomes" id="UP000509367"/>
    </source>
</evidence>
<evidence type="ECO:0000256" key="3">
    <source>
        <dbReference type="ARBA" id="ARBA00022603"/>
    </source>
</evidence>
<comment type="catalytic activity">
    <reaction evidence="6">
        <text>cytidine(1402) in 16S rRNA + S-adenosyl-L-methionine = 2'-O-methylcytidine(1402) in 16S rRNA + S-adenosyl-L-homocysteine + H(+)</text>
        <dbReference type="Rhea" id="RHEA:42924"/>
        <dbReference type="Rhea" id="RHEA-COMP:10285"/>
        <dbReference type="Rhea" id="RHEA-COMP:10286"/>
        <dbReference type="ChEBI" id="CHEBI:15378"/>
        <dbReference type="ChEBI" id="CHEBI:57856"/>
        <dbReference type="ChEBI" id="CHEBI:59789"/>
        <dbReference type="ChEBI" id="CHEBI:74495"/>
        <dbReference type="ChEBI" id="CHEBI:82748"/>
        <dbReference type="EC" id="2.1.1.198"/>
    </reaction>
</comment>
<keyword evidence="5 6" id="KW-0949">S-adenosyl-L-methionine</keyword>
<dbReference type="CDD" id="cd11648">
    <property type="entry name" value="RsmI"/>
    <property type="match status" value="1"/>
</dbReference>
<dbReference type="InterPro" id="IPR053910">
    <property type="entry name" value="RsmI_HTH"/>
</dbReference>
<dbReference type="NCBIfam" id="TIGR00096">
    <property type="entry name" value="16S rRNA (cytidine(1402)-2'-O)-methyltransferase"/>
    <property type="match status" value="1"/>
</dbReference>
<dbReference type="InterPro" id="IPR014776">
    <property type="entry name" value="4pyrrole_Mease_sub2"/>
</dbReference>
<accession>A0A6N1VH09</accession>
<evidence type="ECO:0000256" key="4">
    <source>
        <dbReference type="ARBA" id="ARBA00022679"/>
    </source>
</evidence>
<keyword evidence="2 6" id="KW-0698">rRNA processing</keyword>
<evidence type="ECO:0000313" key="9">
    <source>
        <dbReference type="EMBL" id="QKV19763.1"/>
    </source>
</evidence>
<comment type="subcellular location">
    <subcellularLocation>
        <location evidence="6">Cytoplasm</location>
    </subcellularLocation>
</comment>
<comment type="function">
    <text evidence="6">Catalyzes the 2'-O-methylation of the ribose of cytidine 1402 (C1402) in 16S rRNA.</text>
</comment>
<dbReference type="GO" id="GO:0005737">
    <property type="term" value="C:cytoplasm"/>
    <property type="evidence" value="ECO:0007669"/>
    <property type="project" value="UniProtKB-SubCell"/>
</dbReference>
<gene>
    <name evidence="6 9" type="primary">rsmI</name>
    <name evidence="9" type="ORF">HTY61_15525</name>
</gene>
<dbReference type="AlphaFoldDB" id="A0A6N1VH09"/>
<dbReference type="SUPFAM" id="SSF53790">
    <property type="entry name" value="Tetrapyrrole methylase"/>
    <property type="match status" value="1"/>
</dbReference>
<evidence type="ECO:0000256" key="6">
    <source>
        <dbReference type="HAMAP-Rule" id="MF_01877"/>
    </source>
</evidence>
<dbReference type="PROSITE" id="PS01296">
    <property type="entry name" value="RSMI"/>
    <property type="match status" value="1"/>
</dbReference>
<dbReference type="Gene3D" id="3.30.950.10">
    <property type="entry name" value="Methyltransferase, Cobalt-precorrin-4 Transmethylase, Domain 2"/>
    <property type="match status" value="1"/>
</dbReference>
<dbReference type="HAMAP" id="MF_01877">
    <property type="entry name" value="16SrRNA_methyltr_I"/>
    <property type="match status" value="1"/>
</dbReference>
<dbReference type="PANTHER" id="PTHR46111:SF1">
    <property type="entry name" value="RIBOSOMAL RNA SMALL SUBUNIT METHYLTRANSFERASE I"/>
    <property type="match status" value="1"/>
</dbReference>
<dbReference type="RefSeq" id="WP_175277654.1">
    <property type="nucleotide sequence ID" value="NZ_CP054836.1"/>
</dbReference>
<proteinExistence type="inferred from homology"/>
<dbReference type="InterPro" id="IPR000878">
    <property type="entry name" value="4pyrrol_Mease"/>
</dbReference>
<evidence type="ECO:0000256" key="5">
    <source>
        <dbReference type="ARBA" id="ARBA00022691"/>
    </source>
</evidence>
<name>A0A6N1VH09_9HYPH</name>
<dbReference type="EMBL" id="CP054836">
    <property type="protein sequence ID" value="QKV19763.1"/>
    <property type="molecule type" value="Genomic_DNA"/>
</dbReference>
<sequence length="298" mass="31538">MSAVRSFIVGGHEIAAPPLEPGLYVVATPIGNLGDITIRALETLAAADLLACEDTRVTRRLLDRYGIRRKTVAYHEHNAGAAGPKLVAALAEGRSVALVSDAGTPLVSDPGYRLVSAARAEGIRVIPVPGASATLAALSASGLPSDDFRFVGFLPAKESARRARLAELAREPSTLVAFESPNRLQASLSAIVDVMGPDRPVCVARELTKRFETIRTGTAGELRDRFASETVRGEIVLLVAPAPAGDTEWTPERTDAMLRDLLETMPVSKAAREAAAATGQPKSALYARLLELKDGRGK</sequence>
<dbReference type="FunFam" id="3.30.950.10:FF:000002">
    <property type="entry name" value="Ribosomal RNA small subunit methyltransferase I"/>
    <property type="match status" value="1"/>
</dbReference>
<dbReference type="InterPro" id="IPR008189">
    <property type="entry name" value="rRNA_ssu_MeTfrase_I"/>
</dbReference>
<dbReference type="InterPro" id="IPR014777">
    <property type="entry name" value="4pyrrole_Mease_sub1"/>
</dbReference>
<dbReference type="GO" id="GO:0070677">
    <property type="term" value="F:rRNA (cytosine-2'-O-)-methyltransferase activity"/>
    <property type="evidence" value="ECO:0007669"/>
    <property type="project" value="UniProtKB-UniRule"/>
</dbReference>
<feature type="domain" description="RsmI HTH" evidence="8">
    <location>
        <begin position="252"/>
        <end position="293"/>
    </location>
</feature>
<keyword evidence="3 6" id="KW-0489">Methyltransferase</keyword>
<dbReference type="FunFam" id="3.40.1010.10:FF:000007">
    <property type="entry name" value="Ribosomal RNA small subunit methyltransferase I"/>
    <property type="match status" value="1"/>
</dbReference>
<dbReference type="EC" id="2.1.1.198" evidence="6"/>
<reference evidence="9 10" key="1">
    <citation type="submission" date="2020-06" db="EMBL/GenBank/DDBJ databases">
        <title>Oricola thermophila sp. nov. isolated from a tidal sediments.</title>
        <authorList>
            <person name="Kwon K.K."/>
            <person name="Yang S.-H."/>
            <person name="Park M.-J."/>
        </authorList>
    </citation>
    <scope>NUCLEOTIDE SEQUENCE [LARGE SCALE GENOMIC DNA]</scope>
    <source>
        <strain evidence="9 10">MEBiC13590</strain>
    </source>
</reference>
<keyword evidence="1 6" id="KW-0963">Cytoplasm</keyword>
<dbReference type="PANTHER" id="PTHR46111">
    <property type="entry name" value="RIBOSOMAL RNA SMALL SUBUNIT METHYLTRANSFERASE I"/>
    <property type="match status" value="1"/>
</dbReference>
<dbReference type="InterPro" id="IPR035996">
    <property type="entry name" value="4pyrrol_Methylase_sf"/>
</dbReference>
<feature type="domain" description="Tetrapyrrole methylase" evidence="7">
    <location>
        <begin position="23"/>
        <end position="222"/>
    </location>
</feature>
<evidence type="ECO:0000259" key="8">
    <source>
        <dbReference type="Pfam" id="PF23016"/>
    </source>
</evidence>
<comment type="similarity">
    <text evidence="6">Belongs to the methyltransferase superfamily. RsmI family.</text>
</comment>
<organism evidence="9 10">
    <name type="scientific">Oricola thermophila</name>
    <dbReference type="NCBI Taxonomy" id="2742145"/>
    <lineage>
        <taxon>Bacteria</taxon>
        <taxon>Pseudomonadati</taxon>
        <taxon>Pseudomonadota</taxon>
        <taxon>Alphaproteobacteria</taxon>
        <taxon>Hyphomicrobiales</taxon>
        <taxon>Ahrensiaceae</taxon>
        <taxon>Oricola</taxon>
    </lineage>
</organism>
<evidence type="ECO:0000259" key="7">
    <source>
        <dbReference type="Pfam" id="PF00590"/>
    </source>
</evidence>
<dbReference type="Pfam" id="PF00590">
    <property type="entry name" value="TP_methylase"/>
    <property type="match status" value="1"/>
</dbReference>
<dbReference type="Proteomes" id="UP000509367">
    <property type="component" value="Chromosome"/>
</dbReference>
<protein>
    <recommendedName>
        <fullName evidence="6">Ribosomal RNA small subunit methyltransferase I</fullName>
        <ecNumber evidence="6">2.1.1.198</ecNumber>
    </recommendedName>
    <alternativeName>
        <fullName evidence="6">16S rRNA 2'-O-ribose C1402 methyltransferase</fullName>
    </alternativeName>
    <alternativeName>
        <fullName evidence="6">rRNA (cytidine-2'-O-)-methyltransferase RsmI</fullName>
    </alternativeName>
</protein>
<dbReference type="KEGG" id="orm:HTY61_15525"/>
<evidence type="ECO:0000256" key="1">
    <source>
        <dbReference type="ARBA" id="ARBA00022490"/>
    </source>
</evidence>
<dbReference type="Gene3D" id="3.40.1010.10">
    <property type="entry name" value="Cobalt-precorrin-4 Transmethylase, Domain 1"/>
    <property type="match status" value="1"/>
</dbReference>
<keyword evidence="4 6" id="KW-0808">Transferase</keyword>